<dbReference type="AlphaFoldDB" id="A0A8X6QTG4"/>
<organism evidence="1 2">
    <name type="scientific">Nephila pilipes</name>
    <name type="common">Giant wood spider</name>
    <name type="synonym">Nephila maculata</name>
    <dbReference type="NCBI Taxonomy" id="299642"/>
    <lineage>
        <taxon>Eukaryota</taxon>
        <taxon>Metazoa</taxon>
        <taxon>Ecdysozoa</taxon>
        <taxon>Arthropoda</taxon>
        <taxon>Chelicerata</taxon>
        <taxon>Arachnida</taxon>
        <taxon>Araneae</taxon>
        <taxon>Araneomorphae</taxon>
        <taxon>Entelegynae</taxon>
        <taxon>Araneoidea</taxon>
        <taxon>Nephilidae</taxon>
        <taxon>Nephila</taxon>
    </lineage>
</organism>
<name>A0A8X6QTG4_NEPPI</name>
<sequence length="76" mass="8921">MYKFNTLRRFTFWYEKLISEEKRPKKLSTRGSREEGFCGTFVLAIIQKITEVFYPPPLLLTRFTGKPPGPAFFISP</sequence>
<proteinExistence type="predicted"/>
<feature type="non-terminal residue" evidence="1">
    <location>
        <position position="76"/>
    </location>
</feature>
<gene>
    <name evidence="1" type="ORF">NPIL_478801</name>
</gene>
<protein>
    <submittedName>
        <fullName evidence="1">Uncharacterized protein</fullName>
    </submittedName>
</protein>
<evidence type="ECO:0000313" key="1">
    <source>
        <dbReference type="EMBL" id="GFU38508.1"/>
    </source>
</evidence>
<evidence type="ECO:0000313" key="2">
    <source>
        <dbReference type="Proteomes" id="UP000887013"/>
    </source>
</evidence>
<reference evidence="1" key="1">
    <citation type="submission" date="2020-08" db="EMBL/GenBank/DDBJ databases">
        <title>Multicomponent nature underlies the extraordinary mechanical properties of spider dragline silk.</title>
        <authorList>
            <person name="Kono N."/>
            <person name="Nakamura H."/>
            <person name="Mori M."/>
            <person name="Yoshida Y."/>
            <person name="Ohtoshi R."/>
            <person name="Malay A.D."/>
            <person name="Moran D.A.P."/>
            <person name="Tomita M."/>
            <person name="Numata K."/>
            <person name="Arakawa K."/>
        </authorList>
    </citation>
    <scope>NUCLEOTIDE SEQUENCE</scope>
</reference>
<accession>A0A8X6QTG4</accession>
<dbReference type="EMBL" id="BMAW01131211">
    <property type="protein sequence ID" value="GFU38508.1"/>
    <property type="molecule type" value="Genomic_DNA"/>
</dbReference>
<keyword evidence="2" id="KW-1185">Reference proteome</keyword>
<comment type="caution">
    <text evidence="1">The sequence shown here is derived from an EMBL/GenBank/DDBJ whole genome shotgun (WGS) entry which is preliminary data.</text>
</comment>
<dbReference type="Proteomes" id="UP000887013">
    <property type="component" value="Unassembled WGS sequence"/>
</dbReference>